<dbReference type="Proteomes" id="UP000238350">
    <property type="component" value="Unassembled WGS sequence"/>
</dbReference>
<dbReference type="OrthoDB" id="66881at2759"/>
<reference evidence="7 8" key="1">
    <citation type="submission" date="2017-04" db="EMBL/GenBank/DDBJ databases">
        <title>Genome sequencing of [Candida] sorbophila.</title>
        <authorList>
            <person name="Ahn J.O."/>
        </authorList>
    </citation>
    <scope>NUCLEOTIDE SEQUENCE [LARGE SCALE GENOMIC DNA]</scope>
    <source>
        <strain evidence="7 8">DS02</strain>
    </source>
</reference>
<keyword evidence="3" id="KW-0274">FAD</keyword>
<evidence type="ECO:0000256" key="1">
    <source>
        <dbReference type="ARBA" id="ARBA00009183"/>
    </source>
</evidence>
<evidence type="ECO:0000256" key="5">
    <source>
        <dbReference type="ARBA" id="ARBA00023002"/>
    </source>
</evidence>
<accession>A0A2T0FFW3</accession>
<protein>
    <submittedName>
        <fullName evidence="7">Thiol-specific monooxygenase</fullName>
    </submittedName>
</protein>
<proteinExistence type="inferred from homology"/>
<dbReference type="InterPro" id="IPR036188">
    <property type="entry name" value="FAD/NAD-bd_sf"/>
</dbReference>
<evidence type="ECO:0000256" key="4">
    <source>
        <dbReference type="ARBA" id="ARBA00022857"/>
    </source>
</evidence>
<keyword evidence="7" id="KW-0503">Monooxygenase</keyword>
<dbReference type="GO" id="GO:0050661">
    <property type="term" value="F:NADP binding"/>
    <property type="evidence" value="ECO:0007669"/>
    <property type="project" value="InterPro"/>
</dbReference>
<keyword evidence="5" id="KW-0560">Oxidoreductase</keyword>
<dbReference type="Gene3D" id="3.50.50.60">
    <property type="entry name" value="FAD/NAD(P)-binding domain"/>
    <property type="match status" value="3"/>
</dbReference>
<dbReference type="Pfam" id="PF00743">
    <property type="entry name" value="FMO-like"/>
    <property type="match status" value="2"/>
</dbReference>
<dbReference type="GO" id="GO:0050660">
    <property type="term" value="F:flavin adenine dinucleotide binding"/>
    <property type="evidence" value="ECO:0007669"/>
    <property type="project" value="InterPro"/>
</dbReference>
<evidence type="ECO:0000313" key="7">
    <source>
        <dbReference type="EMBL" id="PRT53881.1"/>
    </source>
</evidence>
<evidence type="ECO:0000256" key="6">
    <source>
        <dbReference type="SAM" id="MobiDB-lite"/>
    </source>
</evidence>
<gene>
    <name evidence="7" type="ORF">B9G98_01501</name>
</gene>
<dbReference type="InterPro" id="IPR050346">
    <property type="entry name" value="FMO-like"/>
</dbReference>
<dbReference type="PRINTS" id="PR00370">
    <property type="entry name" value="FMOXYGENASE"/>
</dbReference>
<dbReference type="RefSeq" id="XP_024663827.1">
    <property type="nucleotide sequence ID" value="XM_024808059.1"/>
</dbReference>
<dbReference type="STRING" id="45607.A0A2T0FFW3"/>
<evidence type="ECO:0000256" key="3">
    <source>
        <dbReference type="ARBA" id="ARBA00022827"/>
    </source>
</evidence>
<dbReference type="EMBL" id="NDIQ01000001">
    <property type="protein sequence ID" value="PRT53881.1"/>
    <property type="molecule type" value="Genomic_DNA"/>
</dbReference>
<feature type="region of interest" description="Disordered" evidence="6">
    <location>
        <begin position="1"/>
        <end position="27"/>
    </location>
</feature>
<keyword evidence="4" id="KW-0521">NADP</keyword>
<dbReference type="InterPro" id="IPR020946">
    <property type="entry name" value="Flavin_mOase-like"/>
</dbReference>
<comment type="caution">
    <text evidence="7">The sequence shown here is derived from an EMBL/GenBank/DDBJ whole genome shotgun (WGS) entry which is preliminary data.</text>
</comment>
<sequence>MGSSQSTEATERASKSQPKGKVAIIGGGPGGAGVSRALVARGFDVDIFESQDGFGGVWKYTGRGPMYRDLDTNIVAKLMEYKDFPFKGSQGYRDREDVYEYVVEYSKKYTTNVHFNTTIANVLKDENSWRLIDIKGKEYEADFIVLAAGHYNVPFTPEIEGIEEWRKVHPGTVLHSRTFDNPDVFENKKVVVVGNGASGLDVAIQILSVTAPVSVCRRHEAPSDVLFDGENMVLKPELIKVDAQTQTVYYQDGSSDPADVILFCTGYLYEFPFLREFSDGQKYPLLHPRRQRLCNLYERTIYLTDPTLAVVGMDKQIVPMPVSEAQGAVIARVFAKDLTLPPLAEMVELERRAVEVRGDGQSYHNLGYPNDAEWMAKLDEWVDTAPTERGFTAEKWDSEKLDLRKHSSKTKLGEFRHKIDQSNRKRLQK</sequence>
<dbReference type="SUPFAM" id="SSF51905">
    <property type="entry name" value="FAD/NAD(P)-binding domain"/>
    <property type="match status" value="2"/>
</dbReference>
<organism evidence="7 8">
    <name type="scientific">Wickerhamiella sorbophila</name>
    <dbReference type="NCBI Taxonomy" id="45607"/>
    <lineage>
        <taxon>Eukaryota</taxon>
        <taxon>Fungi</taxon>
        <taxon>Dikarya</taxon>
        <taxon>Ascomycota</taxon>
        <taxon>Saccharomycotina</taxon>
        <taxon>Dipodascomycetes</taxon>
        <taxon>Dipodascales</taxon>
        <taxon>Trichomonascaceae</taxon>
        <taxon>Wickerhamiella</taxon>
    </lineage>
</organism>
<comment type="similarity">
    <text evidence="1">Belongs to the FMO family.</text>
</comment>
<dbReference type="GO" id="GO:0004499">
    <property type="term" value="F:N,N-dimethylaniline monooxygenase activity"/>
    <property type="evidence" value="ECO:0007669"/>
    <property type="project" value="InterPro"/>
</dbReference>
<name>A0A2T0FFW3_9ASCO</name>
<dbReference type="GeneID" id="36515250"/>
<evidence type="ECO:0000313" key="8">
    <source>
        <dbReference type="Proteomes" id="UP000238350"/>
    </source>
</evidence>
<dbReference type="AlphaFoldDB" id="A0A2T0FFW3"/>
<evidence type="ECO:0000256" key="2">
    <source>
        <dbReference type="ARBA" id="ARBA00022630"/>
    </source>
</evidence>
<keyword evidence="2" id="KW-0285">Flavoprotein</keyword>
<dbReference type="PANTHER" id="PTHR23023">
    <property type="entry name" value="DIMETHYLANILINE MONOOXYGENASE"/>
    <property type="match status" value="1"/>
</dbReference>
<keyword evidence="8" id="KW-1185">Reference proteome</keyword>
<dbReference type="InterPro" id="IPR000960">
    <property type="entry name" value="Flavin_mOase"/>
</dbReference>